<feature type="transmembrane region" description="Helical" evidence="1">
    <location>
        <begin position="34"/>
        <end position="53"/>
    </location>
</feature>
<accession>A0A7K3VZ02</accession>
<keyword evidence="1" id="KW-0812">Transmembrane</keyword>
<dbReference type="AlphaFoldDB" id="A0A7K3VZ02"/>
<evidence type="ECO:0000313" key="3">
    <source>
        <dbReference type="Proteomes" id="UP000470246"/>
    </source>
</evidence>
<reference evidence="2 3" key="1">
    <citation type="submission" date="2020-02" db="EMBL/GenBank/DDBJ databases">
        <title>Geodermatophilus sabuli CPCC 205279 I12A-02694.</title>
        <authorList>
            <person name="Jiang Z."/>
        </authorList>
    </citation>
    <scope>NUCLEOTIDE SEQUENCE [LARGE SCALE GENOMIC DNA]</scope>
    <source>
        <strain evidence="2 3">I12A-02694</strain>
    </source>
</reference>
<keyword evidence="1" id="KW-1133">Transmembrane helix</keyword>
<keyword evidence="3" id="KW-1185">Reference proteome</keyword>
<sequence length="70" mass="7175">MERAMWAGPATVVLVVGGMAVLLFALVLPETRPSGLVFGTGLVLVGAVLDLCARVGRRRGALLGSVGLSR</sequence>
<gene>
    <name evidence="2" type="ORF">GCU56_08300</name>
</gene>
<dbReference type="Proteomes" id="UP000470246">
    <property type="component" value="Unassembled WGS sequence"/>
</dbReference>
<evidence type="ECO:0000256" key="1">
    <source>
        <dbReference type="SAM" id="Phobius"/>
    </source>
</evidence>
<dbReference type="EMBL" id="JAAGWF010000008">
    <property type="protein sequence ID" value="NEK57871.1"/>
    <property type="molecule type" value="Genomic_DNA"/>
</dbReference>
<dbReference type="RefSeq" id="WP_163481035.1">
    <property type="nucleotide sequence ID" value="NZ_JAAGWF010000008.1"/>
</dbReference>
<feature type="transmembrane region" description="Helical" evidence="1">
    <location>
        <begin position="7"/>
        <end position="28"/>
    </location>
</feature>
<keyword evidence="1" id="KW-0472">Membrane</keyword>
<protein>
    <submittedName>
        <fullName evidence="2">Uncharacterized protein</fullName>
    </submittedName>
</protein>
<name>A0A7K3VZ02_9ACTN</name>
<organism evidence="2 3">
    <name type="scientific">Geodermatophilus sabuli</name>
    <dbReference type="NCBI Taxonomy" id="1564158"/>
    <lineage>
        <taxon>Bacteria</taxon>
        <taxon>Bacillati</taxon>
        <taxon>Actinomycetota</taxon>
        <taxon>Actinomycetes</taxon>
        <taxon>Geodermatophilales</taxon>
        <taxon>Geodermatophilaceae</taxon>
        <taxon>Geodermatophilus</taxon>
    </lineage>
</organism>
<proteinExistence type="predicted"/>
<comment type="caution">
    <text evidence="2">The sequence shown here is derived from an EMBL/GenBank/DDBJ whole genome shotgun (WGS) entry which is preliminary data.</text>
</comment>
<evidence type="ECO:0000313" key="2">
    <source>
        <dbReference type="EMBL" id="NEK57871.1"/>
    </source>
</evidence>